<evidence type="ECO:0000256" key="1">
    <source>
        <dbReference type="SAM" id="Phobius"/>
    </source>
</evidence>
<evidence type="ECO:0000313" key="4">
    <source>
        <dbReference type="Proteomes" id="UP000070444"/>
    </source>
</evidence>
<feature type="domain" description="CREG-like beta-barrel" evidence="2">
    <location>
        <begin position="8"/>
        <end position="180"/>
    </location>
</feature>
<reference evidence="3 4" key="1">
    <citation type="journal article" date="2015" name="Genome Biol. Evol.">
        <title>Phylogenomic analyses indicate that early fungi evolved digesting cell walls of algal ancestors of land plants.</title>
        <authorList>
            <person name="Chang Y."/>
            <person name="Wang S."/>
            <person name="Sekimoto S."/>
            <person name="Aerts A.L."/>
            <person name="Choi C."/>
            <person name="Clum A."/>
            <person name="LaButti K.M."/>
            <person name="Lindquist E.A."/>
            <person name="Yee Ngan C."/>
            <person name="Ohm R.A."/>
            <person name="Salamov A.A."/>
            <person name="Grigoriev I.V."/>
            <person name="Spatafora J.W."/>
            <person name="Berbee M.L."/>
        </authorList>
    </citation>
    <scope>NUCLEOTIDE SEQUENCE [LARGE SCALE GENOMIC DNA]</scope>
    <source>
        <strain evidence="3 4">NRRL 28638</strain>
    </source>
</reference>
<dbReference type="InterPro" id="IPR055343">
    <property type="entry name" value="CREG_beta-barrel"/>
</dbReference>
<feature type="transmembrane region" description="Helical" evidence="1">
    <location>
        <begin position="207"/>
        <end position="229"/>
    </location>
</feature>
<dbReference type="PANTHER" id="PTHR37273">
    <property type="entry name" value="CHROMOSOME 8, WHOLE GENOME SHOTGUN SEQUENCE"/>
    <property type="match status" value="1"/>
</dbReference>
<proteinExistence type="predicted"/>
<accession>A0A137P163</accession>
<keyword evidence="4" id="KW-1185">Reference proteome</keyword>
<protein>
    <recommendedName>
        <fullName evidence="2">CREG-like beta-barrel domain-containing protein</fullName>
    </recommendedName>
</protein>
<dbReference type="Gene3D" id="2.30.110.10">
    <property type="entry name" value="Electron Transport, Fmn-binding Protein, Chain A"/>
    <property type="match status" value="1"/>
</dbReference>
<dbReference type="Pfam" id="PF13883">
    <property type="entry name" value="CREG_beta-barrel"/>
    <property type="match status" value="1"/>
</dbReference>
<dbReference type="PANTHER" id="PTHR37273:SF1">
    <property type="entry name" value="ADL397C-AP"/>
    <property type="match status" value="1"/>
</dbReference>
<evidence type="ECO:0000259" key="2">
    <source>
        <dbReference type="Pfam" id="PF13883"/>
    </source>
</evidence>
<gene>
    <name evidence="3" type="ORF">CONCODRAFT_9093</name>
</gene>
<dbReference type="EMBL" id="KQ964568">
    <property type="protein sequence ID" value="KXN68614.1"/>
    <property type="molecule type" value="Genomic_DNA"/>
</dbReference>
<evidence type="ECO:0000313" key="3">
    <source>
        <dbReference type="EMBL" id="KXN68614.1"/>
    </source>
</evidence>
<dbReference type="Proteomes" id="UP000070444">
    <property type="component" value="Unassembled WGS sequence"/>
</dbReference>
<dbReference type="InterPro" id="IPR012349">
    <property type="entry name" value="Split_barrel_FMN-bd"/>
</dbReference>
<keyword evidence="1" id="KW-0472">Membrane</keyword>
<dbReference type="OrthoDB" id="2138282at2759"/>
<sequence length="243" mass="27778">MNYPLELTEQEAALAARQLLRREDVGTLITLNHSGTKNPGGHIPPHSQEEKELEGFPFGIVEYYVDLKGERGNPVLFISKLQKSFVNFKFDNRVALTIRANFDKGTVMTNARVTLQGSLEPLSEDKIEEAQNAFVEAHHDAKWWIHFKDFEFYQLKVQRVYWVGGFGGSHYIGYVNPEWYSDVSESHLLADTFSSLFACKSQTKTKILFLTLILALLFLIALLILNFTIQRKSHSLLVQDLKL</sequence>
<name>A0A137P163_CONC2</name>
<dbReference type="OMA" id="AHREAIF"/>
<organism evidence="3 4">
    <name type="scientific">Conidiobolus coronatus (strain ATCC 28846 / CBS 209.66 / NRRL 28638)</name>
    <name type="common">Delacroixia coronata</name>
    <dbReference type="NCBI Taxonomy" id="796925"/>
    <lineage>
        <taxon>Eukaryota</taxon>
        <taxon>Fungi</taxon>
        <taxon>Fungi incertae sedis</taxon>
        <taxon>Zoopagomycota</taxon>
        <taxon>Entomophthoromycotina</taxon>
        <taxon>Entomophthoromycetes</taxon>
        <taxon>Entomophthorales</taxon>
        <taxon>Ancylistaceae</taxon>
        <taxon>Conidiobolus</taxon>
    </lineage>
</organism>
<keyword evidence="1" id="KW-1133">Transmembrane helix</keyword>
<dbReference type="SUPFAM" id="SSF50475">
    <property type="entry name" value="FMN-binding split barrel"/>
    <property type="match status" value="1"/>
</dbReference>
<dbReference type="STRING" id="796925.A0A137P163"/>
<keyword evidence="1" id="KW-0812">Transmembrane</keyword>
<dbReference type="AlphaFoldDB" id="A0A137P163"/>